<dbReference type="STRING" id="237018.SAMN04489723_106143"/>
<feature type="transmembrane region" description="Helical" evidence="14">
    <location>
        <begin position="189"/>
        <end position="211"/>
    </location>
</feature>
<name>A0A1I0ZKB8_9BACT</name>
<dbReference type="InterPro" id="IPR038377">
    <property type="entry name" value="Na/Glc_symporter_sf"/>
</dbReference>
<comment type="similarity">
    <text evidence="2 13">Belongs to the sodium:solute symporter (SSF) (TC 2.A.21) family.</text>
</comment>
<dbReference type="PANTHER" id="PTHR48086:SF3">
    <property type="entry name" value="SODIUM_PROLINE SYMPORTER"/>
    <property type="match status" value="1"/>
</dbReference>
<reference evidence="15 16" key="1">
    <citation type="submission" date="2016-10" db="EMBL/GenBank/DDBJ databases">
        <authorList>
            <person name="de Groot N.N."/>
        </authorList>
    </citation>
    <scope>NUCLEOTIDE SEQUENCE [LARGE SCALE GENOMIC DNA]</scope>
    <source>
        <strain evidence="15 16">DSM 23399</strain>
    </source>
</reference>
<organism evidence="15 16">
    <name type="scientific">Algoriphagus aquimarinus</name>
    <dbReference type="NCBI Taxonomy" id="237018"/>
    <lineage>
        <taxon>Bacteria</taxon>
        <taxon>Pseudomonadati</taxon>
        <taxon>Bacteroidota</taxon>
        <taxon>Cytophagia</taxon>
        <taxon>Cytophagales</taxon>
        <taxon>Cyclobacteriaceae</taxon>
        <taxon>Algoriphagus</taxon>
    </lineage>
</organism>
<evidence type="ECO:0000256" key="6">
    <source>
        <dbReference type="ARBA" id="ARBA00022847"/>
    </source>
</evidence>
<dbReference type="Gene3D" id="1.20.1730.10">
    <property type="entry name" value="Sodium/glucose cotransporter"/>
    <property type="match status" value="1"/>
</dbReference>
<evidence type="ECO:0000313" key="16">
    <source>
        <dbReference type="Proteomes" id="UP000198790"/>
    </source>
</evidence>
<dbReference type="OrthoDB" id="9814523at2"/>
<keyword evidence="5 14" id="KW-0812">Transmembrane</keyword>
<keyword evidence="6" id="KW-0769">Symport</keyword>
<accession>A0A1I0ZKB8</accession>
<evidence type="ECO:0000256" key="2">
    <source>
        <dbReference type="ARBA" id="ARBA00006434"/>
    </source>
</evidence>
<dbReference type="AlphaFoldDB" id="A0A1I0ZKB8"/>
<keyword evidence="8" id="KW-0915">Sodium</keyword>
<dbReference type="PROSITE" id="PS50283">
    <property type="entry name" value="NA_SOLUT_SYMP_3"/>
    <property type="match status" value="1"/>
</dbReference>
<keyword evidence="10 14" id="KW-0472">Membrane</keyword>
<dbReference type="CDD" id="cd10322">
    <property type="entry name" value="SLC5sbd"/>
    <property type="match status" value="1"/>
</dbReference>
<feature type="transmembrane region" description="Helical" evidence="14">
    <location>
        <begin position="33"/>
        <end position="59"/>
    </location>
</feature>
<dbReference type="GO" id="GO:0015293">
    <property type="term" value="F:symporter activity"/>
    <property type="evidence" value="ECO:0007669"/>
    <property type="project" value="UniProtKB-KW"/>
</dbReference>
<dbReference type="GO" id="GO:0005886">
    <property type="term" value="C:plasma membrane"/>
    <property type="evidence" value="ECO:0007669"/>
    <property type="project" value="UniProtKB-SubCell"/>
</dbReference>
<dbReference type="InterPro" id="IPR050277">
    <property type="entry name" value="Sodium:Solute_Symporter"/>
</dbReference>
<evidence type="ECO:0000256" key="5">
    <source>
        <dbReference type="ARBA" id="ARBA00022692"/>
    </source>
</evidence>
<keyword evidence="4" id="KW-1003">Cell membrane</keyword>
<feature type="transmembrane region" description="Helical" evidence="14">
    <location>
        <begin position="114"/>
        <end position="137"/>
    </location>
</feature>
<evidence type="ECO:0000256" key="8">
    <source>
        <dbReference type="ARBA" id="ARBA00023053"/>
    </source>
</evidence>
<evidence type="ECO:0000256" key="11">
    <source>
        <dbReference type="ARBA" id="ARBA00023201"/>
    </source>
</evidence>
<evidence type="ECO:0000256" key="10">
    <source>
        <dbReference type="ARBA" id="ARBA00023136"/>
    </source>
</evidence>
<feature type="transmembrane region" description="Helical" evidence="14">
    <location>
        <begin position="443"/>
        <end position="459"/>
    </location>
</feature>
<feature type="transmembrane region" description="Helical" evidence="14">
    <location>
        <begin position="6"/>
        <end position="21"/>
    </location>
</feature>
<evidence type="ECO:0000256" key="13">
    <source>
        <dbReference type="RuleBase" id="RU362091"/>
    </source>
</evidence>
<evidence type="ECO:0000256" key="7">
    <source>
        <dbReference type="ARBA" id="ARBA00022989"/>
    </source>
</evidence>
<keyword evidence="3" id="KW-0813">Transport</keyword>
<dbReference type="GO" id="GO:0006814">
    <property type="term" value="P:sodium ion transport"/>
    <property type="evidence" value="ECO:0007669"/>
    <property type="project" value="UniProtKB-KW"/>
</dbReference>
<gene>
    <name evidence="15" type="ORF">SAMN04489723_106143</name>
</gene>
<feature type="transmembrane region" description="Helical" evidence="14">
    <location>
        <begin position="271"/>
        <end position="295"/>
    </location>
</feature>
<feature type="transmembrane region" description="Helical" evidence="14">
    <location>
        <begin position="71"/>
        <end position="93"/>
    </location>
</feature>
<evidence type="ECO:0000256" key="3">
    <source>
        <dbReference type="ARBA" id="ARBA00022448"/>
    </source>
</evidence>
<feature type="transmembrane region" description="Helical" evidence="14">
    <location>
        <begin position="413"/>
        <end position="431"/>
    </location>
</feature>
<feature type="transmembrane region" description="Helical" evidence="14">
    <location>
        <begin position="315"/>
        <end position="341"/>
    </location>
</feature>
<dbReference type="EMBL" id="FOKK01000006">
    <property type="protein sequence ID" value="SFB25792.1"/>
    <property type="molecule type" value="Genomic_DNA"/>
</dbReference>
<feature type="transmembrane region" description="Helical" evidence="14">
    <location>
        <begin position="384"/>
        <end position="406"/>
    </location>
</feature>
<evidence type="ECO:0000256" key="1">
    <source>
        <dbReference type="ARBA" id="ARBA00004651"/>
    </source>
</evidence>
<feature type="transmembrane region" description="Helical" evidence="14">
    <location>
        <begin position="157"/>
        <end position="177"/>
    </location>
</feature>
<comment type="subcellular location">
    <subcellularLocation>
        <location evidence="1">Cell membrane</location>
        <topology evidence="1">Multi-pass membrane protein</topology>
    </subcellularLocation>
</comment>
<proteinExistence type="inferred from homology"/>
<evidence type="ECO:0000313" key="15">
    <source>
        <dbReference type="EMBL" id="SFB25792.1"/>
    </source>
</evidence>
<dbReference type="Pfam" id="PF00474">
    <property type="entry name" value="SSF"/>
    <property type="match status" value="1"/>
</dbReference>
<feature type="transmembrane region" description="Helical" evidence="14">
    <location>
        <begin position="362"/>
        <end position="378"/>
    </location>
</feature>
<evidence type="ECO:0000256" key="12">
    <source>
        <dbReference type="ARBA" id="ARBA00033708"/>
    </source>
</evidence>
<dbReference type="PANTHER" id="PTHR48086">
    <property type="entry name" value="SODIUM/PROLINE SYMPORTER-RELATED"/>
    <property type="match status" value="1"/>
</dbReference>
<keyword evidence="7 14" id="KW-1133">Transmembrane helix</keyword>
<evidence type="ECO:0000256" key="14">
    <source>
        <dbReference type="SAM" id="Phobius"/>
    </source>
</evidence>
<feature type="transmembrane region" description="Helical" evidence="14">
    <location>
        <begin position="231"/>
        <end position="250"/>
    </location>
</feature>
<evidence type="ECO:0000256" key="9">
    <source>
        <dbReference type="ARBA" id="ARBA00023065"/>
    </source>
</evidence>
<keyword evidence="11" id="KW-0739">Sodium transport</keyword>
<sequence length="472" mass="51169">MIGWLVFFFSLFIAMLGYASYRSYSKERTSDDFIFAGSNIGTILGFLTFSAALFSAFTFMGMPDFFRTHGVGAWIFLALSDALMVFFLIWFGFALRKRASINGYKGVAGLMKSCYGNSFAGYLVFASAFLFLIPYVAIQIRGISIFLDAAFPDMLPYWSWSALLVFIMLIYSEIGGLKAIVYSDAIQGVIMLTVIWIIGVTCLQMSGGLEAGLEKVSATNPDLLTLPGPKGLFTSPFLIASAIAIILIPVSQPQFTTRLVVMKNLKSVHRMAYAVGIFAMLVILPTAFIGLYGAIKYPDASTADFLTNALLFDQAVPVAALAVVGLFAACLSTTNAQIFALGTELRSLLSGSDKTNMRITKISIMVFSLIVLVFSTYMSDELVLLARVSFTGTSMIAPVVLGAVIFTKPPKSLIVLSTLALATFIASLLEIVPGKIAGQPIDYLMYGVLFIATAVIMITHSQTQKKQHATQS</sequence>
<comment type="catalytic activity">
    <reaction evidence="12">
        <text>L-proline(in) + Na(+)(in) = L-proline(out) + Na(+)(out)</text>
        <dbReference type="Rhea" id="RHEA:28967"/>
        <dbReference type="ChEBI" id="CHEBI:29101"/>
        <dbReference type="ChEBI" id="CHEBI:60039"/>
    </reaction>
</comment>
<dbReference type="InterPro" id="IPR001734">
    <property type="entry name" value="Na/solute_symporter"/>
</dbReference>
<keyword evidence="9" id="KW-0406">Ion transport</keyword>
<keyword evidence="16" id="KW-1185">Reference proteome</keyword>
<dbReference type="Proteomes" id="UP000198790">
    <property type="component" value="Unassembled WGS sequence"/>
</dbReference>
<evidence type="ECO:0000256" key="4">
    <source>
        <dbReference type="ARBA" id="ARBA00022475"/>
    </source>
</evidence>
<dbReference type="RefSeq" id="WP_092896795.1">
    <property type="nucleotide sequence ID" value="NZ_FOKK01000006.1"/>
</dbReference>
<protein>
    <submittedName>
        <fullName evidence="15">Solute:Na+ symporter, SSS family</fullName>
    </submittedName>
</protein>